<proteinExistence type="inferred from homology"/>
<keyword evidence="3" id="KW-1003">Cell membrane</keyword>
<organism evidence="8 9">
    <name type="scientific">Microbulbifer marinus</name>
    <dbReference type="NCBI Taxonomy" id="658218"/>
    <lineage>
        <taxon>Bacteria</taxon>
        <taxon>Pseudomonadati</taxon>
        <taxon>Pseudomonadota</taxon>
        <taxon>Gammaproteobacteria</taxon>
        <taxon>Cellvibrionales</taxon>
        <taxon>Microbulbiferaceae</taxon>
        <taxon>Microbulbifer</taxon>
    </lineage>
</organism>
<dbReference type="EMBL" id="FNQO01000002">
    <property type="protein sequence ID" value="SEA12374.1"/>
    <property type="molecule type" value="Genomic_DNA"/>
</dbReference>
<dbReference type="STRING" id="658218.SAMN05216562_1844"/>
<keyword evidence="5 7" id="KW-1133">Transmembrane helix</keyword>
<keyword evidence="6 7" id="KW-0472">Membrane</keyword>
<evidence type="ECO:0000256" key="3">
    <source>
        <dbReference type="ARBA" id="ARBA00022475"/>
    </source>
</evidence>
<gene>
    <name evidence="8" type="ORF">SAMN05216562_1844</name>
</gene>
<evidence type="ECO:0000256" key="6">
    <source>
        <dbReference type="ARBA" id="ARBA00023136"/>
    </source>
</evidence>
<name>A0A1H3YMZ6_9GAMM</name>
<dbReference type="Proteomes" id="UP000198658">
    <property type="component" value="Unassembled WGS sequence"/>
</dbReference>
<evidence type="ECO:0000256" key="1">
    <source>
        <dbReference type="ARBA" id="ARBA00004651"/>
    </source>
</evidence>
<evidence type="ECO:0000256" key="4">
    <source>
        <dbReference type="ARBA" id="ARBA00022692"/>
    </source>
</evidence>
<sequence length="116" mass="12748">MKKGASGPFFISPQHSVTCLAPITQWIWFNSRPNFLPNNAMQMEFLTATLFNLGINLLYTLLALFIGIIALIAIDKKLLKHVDIEGELKNGNIAVAIFASTILIFVALIISFGLKG</sequence>
<evidence type="ECO:0000313" key="9">
    <source>
        <dbReference type="Proteomes" id="UP000198658"/>
    </source>
</evidence>
<evidence type="ECO:0000256" key="2">
    <source>
        <dbReference type="ARBA" id="ARBA00005779"/>
    </source>
</evidence>
<comment type="similarity">
    <text evidence="2">Belongs to the UPF0719 family.</text>
</comment>
<dbReference type="GO" id="GO:0005886">
    <property type="term" value="C:plasma membrane"/>
    <property type="evidence" value="ECO:0007669"/>
    <property type="project" value="UniProtKB-SubCell"/>
</dbReference>
<evidence type="ECO:0000256" key="5">
    <source>
        <dbReference type="ARBA" id="ARBA00022989"/>
    </source>
</evidence>
<evidence type="ECO:0008006" key="10">
    <source>
        <dbReference type="Google" id="ProtNLM"/>
    </source>
</evidence>
<dbReference type="Pfam" id="PF03994">
    <property type="entry name" value="DUF350"/>
    <property type="match status" value="1"/>
</dbReference>
<keyword evidence="9" id="KW-1185">Reference proteome</keyword>
<feature type="transmembrane region" description="Helical" evidence="7">
    <location>
        <begin position="93"/>
        <end position="114"/>
    </location>
</feature>
<dbReference type="InterPro" id="IPR007140">
    <property type="entry name" value="DUF350"/>
</dbReference>
<protein>
    <recommendedName>
        <fullName evidence="10">DUF350 domain-containing protein</fullName>
    </recommendedName>
</protein>
<dbReference type="AlphaFoldDB" id="A0A1H3YMZ6"/>
<reference evidence="9" key="1">
    <citation type="submission" date="2016-10" db="EMBL/GenBank/DDBJ databases">
        <authorList>
            <person name="Varghese N."/>
            <person name="Submissions S."/>
        </authorList>
    </citation>
    <scope>NUCLEOTIDE SEQUENCE [LARGE SCALE GENOMIC DNA]</scope>
    <source>
        <strain evidence="9">CGMCC 1.10657</strain>
    </source>
</reference>
<accession>A0A1H3YMZ6</accession>
<feature type="transmembrane region" description="Helical" evidence="7">
    <location>
        <begin position="50"/>
        <end position="73"/>
    </location>
</feature>
<comment type="subcellular location">
    <subcellularLocation>
        <location evidence="1">Cell membrane</location>
        <topology evidence="1">Multi-pass membrane protein</topology>
    </subcellularLocation>
</comment>
<keyword evidence="4 7" id="KW-0812">Transmembrane</keyword>
<evidence type="ECO:0000256" key="7">
    <source>
        <dbReference type="SAM" id="Phobius"/>
    </source>
</evidence>
<evidence type="ECO:0000313" key="8">
    <source>
        <dbReference type="EMBL" id="SEA12374.1"/>
    </source>
</evidence>